<evidence type="ECO:0000313" key="2">
    <source>
        <dbReference type="EMBL" id="CAA9258161.1"/>
    </source>
</evidence>
<accession>A0A6J4ISG3</accession>
<sequence>MIVEVGEMKKVNVNEMPEQERHSPKRKFGAAYKEISIALGRDKNSLDLDKRHPFDLMLARVPAGKSYCPYHAEGAQWELYLVVSGRGIVRDASGTTEVSAGDSFLFKPGEAHQLSASPDEEFVYYVIADNPIGDSCYHPDSRKFAVRKEGDAMVLVQGPETTDYFEGEE</sequence>
<protein>
    <recommendedName>
        <fullName evidence="1">Cupin type-2 domain-containing protein</fullName>
    </recommendedName>
</protein>
<dbReference type="SUPFAM" id="SSF51182">
    <property type="entry name" value="RmlC-like cupins"/>
    <property type="match status" value="1"/>
</dbReference>
<gene>
    <name evidence="2" type="ORF">AVDCRST_MAG42-2581</name>
</gene>
<dbReference type="InterPro" id="IPR013096">
    <property type="entry name" value="Cupin_2"/>
</dbReference>
<feature type="domain" description="Cupin type-2" evidence="1">
    <location>
        <begin position="58"/>
        <end position="127"/>
    </location>
</feature>
<dbReference type="Pfam" id="PF07883">
    <property type="entry name" value="Cupin_2"/>
    <property type="match status" value="1"/>
</dbReference>
<dbReference type="Gene3D" id="2.60.120.10">
    <property type="entry name" value="Jelly Rolls"/>
    <property type="match status" value="1"/>
</dbReference>
<reference evidence="2" key="1">
    <citation type="submission" date="2020-02" db="EMBL/GenBank/DDBJ databases">
        <authorList>
            <person name="Meier V. D."/>
        </authorList>
    </citation>
    <scope>NUCLEOTIDE SEQUENCE</scope>
    <source>
        <strain evidence="2">AVDCRST_MAG42</strain>
    </source>
</reference>
<dbReference type="AlphaFoldDB" id="A0A6J4ISG3"/>
<name>A0A6J4ISG3_9BACT</name>
<dbReference type="InterPro" id="IPR014710">
    <property type="entry name" value="RmlC-like_jellyroll"/>
</dbReference>
<dbReference type="InterPro" id="IPR011051">
    <property type="entry name" value="RmlC_Cupin_sf"/>
</dbReference>
<organism evidence="2">
    <name type="scientific">uncultured Chthoniobacterales bacterium</name>
    <dbReference type="NCBI Taxonomy" id="1836801"/>
    <lineage>
        <taxon>Bacteria</taxon>
        <taxon>Pseudomonadati</taxon>
        <taxon>Verrucomicrobiota</taxon>
        <taxon>Spartobacteria</taxon>
        <taxon>Chthoniobacterales</taxon>
        <taxon>environmental samples</taxon>
    </lineage>
</organism>
<proteinExistence type="predicted"/>
<dbReference type="EMBL" id="CADCTA010000091">
    <property type="protein sequence ID" value="CAA9258161.1"/>
    <property type="molecule type" value="Genomic_DNA"/>
</dbReference>
<evidence type="ECO:0000259" key="1">
    <source>
        <dbReference type="Pfam" id="PF07883"/>
    </source>
</evidence>